<evidence type="ECO:0000313" key="10">
    <source>
        <dbReference type="EMBL" id="MFC3809707.1"/>
    </source>
</evidence>
<evidence type="ECO:0000256" key="5">
    <source>
        <dbReference type="ARBA" id="ARBA00022729"/>
    </source>
</evidence>
<keyword evidence="6" id="KW-0472">Membrane</keyword>
<dbReference type="SUPFAM" id="SSF49464">
    <property type="entry name" value="Carboxypeptidase regulatory domain-like"/>
    <property type="match status" value="1"/>
</dbReference>
<evidence type="ECO:0000256" key="3">
    <source>
        <dbReference type="ARBA" id="ARBA00022452"/>
    </source>
</evidence>
<dbReference type="RefSeq" id="WP_379835113.1">
    <property type="nucleotide sequence ID" value="NZ_JBHRYQ010000001.1"/>
</dbReference>
<evidence type="ECO:0000313" key="11">
    <source>
        <dbReference type="Proteomes" id="UP001595616"/>
    </source>
</evidence>
<accession>A0ABV7YUL2</accession>
<keyword evidence="11" id="KW-1185">Reference proteome</keyword>
<dbReference type="Proteomes" id="UP001595616">
    <property type="component" value="Unassembled WGS sequence"/>
</dbReference>
<dbReference type="InterPro" id="IPR039426">
    <property type="entry name" value="TonB-dep_rcpt-like"/>
</dbReference>
<gene>
    <name evidence="10" type="ORF">ACFOOI_03490</name>
</gene>
<keyword evidence="4" id="KW-0812">Transmembrane</keyword>
<dbReference type="Gene3D" id="2.170.130.10">
    <property type="entry name" value="TonB-dependent receptor, plug domain"/>
    <property type="match status" value="1"/>
</dbReference>
<keyword evidence="2" id="KW-0813">Transport</keyword>
<dbReference type="PANTHER" id="PTHR30069">
    <property type="entry name" value="TONB-DEPENDENT OUTER MEMBRANE RECEPTOR"/>
    <property type="match status" value="1"/>
</dbReference>
<organism evidence="10 11">
    <name type="scientific">Lacihabitans lacunae</name>
    <dbReference type="NCBI Taxonomy" id="1028214"/>
    <lineage>
        <taxon>Bacteria</taxon>
        <taxon>Pseudomonadati</taxon>
        <taxon>Bacteroidota</taxon>
        <taxon>Cytophagia</taxon>
        <taxon>Cytophagales</taxon>
        <taxon>Leadbetterellaceae</taxon>
        <taxon>Lacihabitans</taxon>
    </lineage>
</organism>
<dbReference type="InterPro" id="IPR036942">
    <property type="entry name" value="Beta-barrel_TonB_sf"/>
</dbReference>
<dbReference type="InterPro" id="IPR037066">
    <property type="entry name" value="Plug_dom_sf"/>
</dbReference>
<protein>
    <submittedName>
        <fullName evidence="10">Carboxypeptidase-like regulatory domain-containing protein</fullName>
    </submittedName>
</protein>
<keyword evidence="7" id="KW-0998">Cell outer membrane</keyword>
<keyword evidence="3" id="KW-1134">Transmembrane beta strand</keyword>
<dbReference type="PANTHER" id="PTHR30069:SF29">
    <property type="entry name" value="HEMOGLOBIN AND HEMOGLOBIN-HAPTOGLOBIN-BINDING PROTEIN 1-RELATED"/>
    <property type="match status" value="1"/>
</dbReference>
<evidence type="ECO:0000256" key="6">
    <source>
        <dbReference type="ARBA" id="ARBA00023136"/>
    </source>
</evidence>
<evidence type="ECO:0000259" key="9">
    <source>
        <dbReference type="Pfam" id="PF07715"/>
    </source>
</evidence>
<evidence type="ECO:0000256" key="7">
    <source>
        <dbReference type="ARBA" id="ARBA00023237"/>
    </source>
</evidence>
<dbReference type="Pfam" id="PF07715">
    <property type="entry name" value="Plug"/>
    <property type="match status" value="1"/>
</dbReference>
<evidence type="ECO:0000256" key="4">
    <source>
        <dbReference type="ARBA" id="ARBA00022692"/>
    </source>
</evidence>
<dbReference type="InterPro" id="IPR008969">
    <property type="entry name" value="CarboxyPept-like_regulatory"/>
</dbReference>
<dbReference type="InterPro" id="IPR012910">
    <property type="entry name" value="Plug_dom"/>
</dbReference>
<feature type="signal peptide" evidence="8">
    <location>
        <begin position="1"/>
        <end position="17"/>
    </location>
</feature>
<dbReference type="EMBL" id="JBHRYQ010000001">
    <property type="protein sequence ID" value="MFC3809707.1"/>
    <property type="molecule type" value="Genomic_DNA"/>
</dbReference>
<dbReference type="SUPFAM" id="SSF56935">
    <property type="entry name" value="Porins"/>
    <property type="match status" value="1"/>
</dbReference>
<feature type="domain" description="TonB-dependent receptor plug" evidence="9">
    <location>
        <begin position="115"/>
        <end position="216"/>
    </location>
</feature>
<keyword evidence="5 8" id="KW-0732">Signal</keyword>
<sequence>MKYIFFILIFVVYSANAQKLDGRVTDSKGQTLPGAVVYWQSNFNDAVISDLEGKFSINKKNNSKNLIVRMVGFNTDTILVKDELSLIVILKESENTLQQVVVEGNATIIDRLSAIHTEVITAKSLAKAACCNLSESFETNGSVSVSYTDAVTGSKQIQLLGLSGTYVQTNIENIPNLRGLATTFGLNYVPGTWIESIDVAKGVGSVINGYENMAGAINVELKKPDHSDRLYVNAYANQFGRAELNINSAKKISKKWSTAILSHGSFLNNKIDNNGDGFLDLPKYNQINLINRWKYNSDRFMGQFGVKFLKENRTGGQVDYKDLATTPNIYGFENHTRRVEFFSKTAILFPDAPYRGLGLIISAINHNSDSRFGNKPYVGIQNTLYSNLIYQDKIGNTNHTYKTGLSFMNDNYDEKYAALTLKRNEIVPGAFFEYTFNHLDRTLLILGLRDDYHNLFGNQFTPRLHFKQDIGQNDTYRFSVGRGFRVPNPLAEYFGNLVSSRNVVFLDKIQPEVSWNFSTSYYKTIGKLSISAELYHNIFTKQWVADMEHPGFIYFYGSENKPKTTSGLIEVNYGPVKNWELKMAYRYVNSKVNLGKPYQENVLVDRMFLSKERVLFNVAYALPYDKWKIDGTLHWNGKRRIPNADPLYDHTSYADMPVRYAPSFVNLNAQVTRNFVKWEYYLGGENLTGFKQSNPIIEPNKPFGNGFDAGMAWGPIVGATIYTGVRFKLI</sequence>
<dbReference type="Gene3D" id="2.40.170.20">
    <property type="entry name" value="TonB-dependent receptor, beta-barrel domain"/>
    <property type="match status" value="1"/>
</dbReference>
<feature type="chain" id="PRO_5046163011" evidence="8">
    <location>
        <begin position="18"/>
        <end position="730"/>
    </location>
</feature>
<comment type="subcellular location">
    <subcellularLocation>
        <location evidence="1">Cell outer membrane</location>
        <topology evidence="1">Multi-pass membrane protein</topology>
    </subcellularLocation>
</comment>
<evidence type="ECO:0000256" key="1">
    <source>
        <dbReference type="ARBA" id="ARBA00004571"/>
    </source>
</evidence>
<name>A0ABV7YUL2_9BACT</name>
<evidence type="ECO:0000256" key="8">
    <source>
        <dbReference type="SAM" id="SignalP"/>
    </source>
</evidence>
<evidence type="ECO:0000256" key="2">
    <source>
        <dbReference type="ARBA" id="ARBA00022448"/>
    </source>
</evidence>
<proteinExistence type="predicted"/>
<dbReference type="Pfam" id="PF13715">
    <property type="entry name" value="CarbopepD_reg_2"/>
    <property type="match status" value="1"/>
</dbReference>
<reference evidence="11" key="1">
    <citation type="journal article" date="2019" name="Int. J. Syst. Evol. Microbiol.">
        <title>The Global Catalogue of Microorganisms (GCM) 10K type strain sequencing project: providing services to taxonomists for standard genome sequencing and annotation.</title>
        <authorList>
            <consortium name="The Broad Institute Genomics Platform"/>
            <consortium name="The Broad Institute Genome Sequencing Center for Infectious Disease"/>
            <person name="Wu L."/>
            <person name="Ma J."/>
        </authorList>
    </citation>
    <scope>NUCLEOTIDE SEQUENCE [LARGE SCALE GENOMIC DNA]</scope>
    <source>
        <strain evidence="11">CECT 7956</strain>
    </source>
</reference>
<comment type="caution">
    <text evidence="10">The sequence shown here is derived from an EMBL/GenBank/DDBJ whole genome shotgun (WGS) entry which is preliminary data.</text>
</comment>